<comment type="caution">
    <text evidence="9">The sequence shown here is derived from an EMBL/GenBank/DDBJ whole genome shotgun (WGS) entry which is preliminary data.</text>
</comment>
<evidence type="ECO:0000256" key="5">
    <source>
        <dbReference type="SAM" id="Phobius"/>
    </source>
</evidence>
<feature type="domain" description="NfeD integral membrane" evidence="7">
    <location>
        <begin position="223"/>
        <end position="341"/>
    </location>
</feature>
<evidence type="ECO:0000256" key="4">
    <source>
        <dbReference type="ARBA" id="ARBA00023136"/>
    </source>
</evidence>
<dbReference type="Pfam" id="PF25145">
    <property type="entry name" value="NfeD1b_N"/>
    <property type="match status" value="1"/>
</dbReference>
<feature type="transmembrane region" description="Helical" evidence="5">
    <location>
        <begin position="325"/>
        <end position="347"/>
    </location>
</feature>
<keyword evidence="9" id="KW-0378">Hydrolase</keyword>
<feature type="domain" description="NfeD1b N-terminal" evidence="8">
    <location>
        <begin position="12"/>
        <end position="167"/>
    </location>
</feature>
<feature type="transmembrane region" description="Helical" evidence="5">
    <location>
        <begin position="270"/>
        <end position="288"/>
    </location>
</feature>
<dbReference type="InterPro" id="IPR056739">
    <property type="entry name" value="NfeD_membrane"/>
</dbReference>
<dbReference type="Gene3D" id="2.40.50.140">
    <property type="entry name" value="Nucleic acid-binding proteins"/>
    <property type="match status" value="1"/>
</dbReference>
<dbReference type="InterPro" id="IPR012340">
    <property type="entry name" value="NA-bd_OB-fold"/>
</dbReference>
<dbReference type="EMBL" id="NMUJ01000034">
    <property type="protein sequence ID" value="OYV02943.1"/>
    <property type="molecule type" value="Genomic_DNA"/>
</dbReference>
<dbReference type="PANTHER" id="PTHR33507:SF4">
    <property type="entry name" value="NODULATION COMPETITIVENESS PROTEIN NFED"/>
    <property type="match status" value="1"/>
</dbReference>
<evidence type="ECO:0000259" key="6">
    <source>
        <dbReference type="Pfam" id="PF01957"/>
    </source>
</evidence>
<dbReference type="GO" id="GO:0006508">
    <property type="term" value="P:proteolysis"/>
    <property type="evidence" value="ECO:0007669"/>
    <property type="project" value="UniProtKB-KW"/>
</dbReference>
<dbReference type="InterPro" id="IPR056738">
    <property type="entry name" value="NfeD1b_N"/>
</dbReference>
<evidence type="ECO:0000256" key="3">
    <source>
        <dbReference type="ARBA" id="ARBA00022989"/>
    </source>
</evidence>
<evidence type="ECO:0000259" key="8">
    <source>
        <dbReference type="Pfam" id="PF25145"/>
    </source>
</evidence>
<protein>
    <submittedName>
        <fullName evidence="9">Serine protease</fullName>
    </submittedName>
</protein>
<dbReference type="GO" id="GO:0016020">
    <property type="term" value="C:membrane"/>
    <property type="evidence" value="ECO:0007669"/>
    <property type="project" value="UniProtKB-SubCell"/>
</dbReference>
<dbReference type="AlphaFoldDB" id="A0A257LTG4"/>
<dbReference type="InterPro" id="IPR002810">
    <property type="entry name" value="NfeD-like_C"/>
</dbReference>
<dbReference type="Pfam" id="PF24961">
    <property type="entry name" value="NfeD_membrane"/>
    <property type="match status" value="1"/>
</dbReference>
<dbReference type="PANTHER" id="PTHR33507">
    <property type="entry name" value="INNER MEMBRANE PROTEIN YBBJ"/>
    <property type="match status" value="1"/>
</dbReference>
<keyword evidence="3 5" id="KW-1133">Transmembrane helix</keyword>
<organism evidence="9 10">
    <name type="scientific">candidate division WOR-3 bacterium 4484_18</name>
    <dbReference type="NCBI Taxonomy" id="2020626"/>
    <lineage>
        <taxon>Bacteria</taxon>
        <taxon>Bacteria division WOR-3</taxon>
    </lineage>
</organism>
<sequence>MIAIFMGLISIIYVGRVEGTIDPMSASYVARLIEESESADVTLIVLELDTPGGLLESMESIVKSILNAHVPIAVYVAPAGAGAASAGVFIVLSGHIAAMAPGTNIGAAHPVAIGEGELSEEMKKKIEQYAVSYIEAIARKRGRNVEWAKKAVLESKSVTAEEAKKLGVIDIVAESRDELLHKLDGWKVKINSEQRTIETEGEAIVVVPWLFKEKFFHVLSNPNIAYVLLILGIYGLIFEFAHPGAILPGVFGAISLILAFLGLHVLPINFAGVVLIILGVGLFVMEALTPTYGPFTIGGIVALTLGSILLIPRGEVPPAFRISPWLIFVVVFMTASFFVFALTKAFMTRRRKPRTGMEGIVGEKGVVREAITPTKEGTVFVQGTLWKATSDVKLTKGTKVKVTGIDGLVLKVEPLNNKATDNRS</sequence>
<feature type="transmembrane region" description="Helical" evidence="5">
    <location>
        <begin position="295"/>
        <end position="313"/>
    </location>
</feature>
<dbReference type="SUPFAM" id="SSF141322">
    <property type="entry name" value="NfeD domain-like"/>
    <property type="match status" value="1"/>
</dbReference>
<evidence type="ECO:0000313" key="9">
    <source>
        <dbReference type="EMBL" id="OYV02943.1"/>
    </source>
</evidence>
<dbReference type="Pfam" id="PF01957">
    <property type="entry name" value="NfeD"/>
    <property type="match status" value="1"/>
</dbReference>
<evidence type="ECO:0000259" key="7">
    <source>
        <dbReference type="Pfam" id="PF24961"/>
    </source>
</evidence>
<dbReference type="InterPro" id="IPR029045">
    <property type="entry name" value="ClpP/crotonase-like_dom_sf"/>
</dbReference>
<comment type="subcellular location">
    <subcellularLocation>
        <location evidence="1">Membrane</location>
        <topology evidence="1">Multi-pass membrane protein</topology>
    </subcellularLocation>
</comment>
<dbReference type="InterPro" id="IPR052165">
    <property type="entry name" value="Membrane_assoc_protease"/>
</dbReference>
<keyword evidence="4 5" id="KW-0472">Membrane</keyword>
<dbReference type="Gene3D" id="3.90.226.10">
    <property type="entry name" value="2-enoyl-CoA Hydratase, Chain A, domain 1"/>
    <property type="match status" value="1"/>
</dbReference>
<feature type="domain" description="NfeD-like C-terminal" evidence="6">
    <location>
        <begin position="358"/>
        <end position="414"/>
    </location>
</feature>
<keyword evidence="2 5" id="KW-0812">Transmembrane</keyword>
<name>A0A257LTG4_UNCW3</name>
<evidence type="ECO:0000313" key="10">
    <source>
        <dbReference type="Proteomes" id="UP000216312"/>
    </source>
</evidence>
<accession>A0A257LTG4</accession>
<proteinExistence type="predicted"/>
<dbReference type="Proteomes" id="UP000216312">
    <property type="component" value="Unassembled WGS sequence"/>
</dbReference>
<dbReference type="SUPFAM" id="SSF52096">
    <property type="entry name" value="ClpP/crotonase"/>
    <property type="match status" value="1"/>
</dbReference>
<evidence type="ECO:0000256" key="1">
    <source>
        <dbReference type="ARBA" id="ARBA00004141"/>
    </source>
</evidence>
<reference evidence="10" key="1">
    <citation type="submission" date="2017-07" db="EMBL/GenBank/DDBJ databases">
        <title>Novel pathways for hydrocarbon cycling and metabolic interdependencies in hydrothermal sediment communities.</title>
        <authorList>
            <person name="Dombrowski N."/>
            <person name="Seitz K."/>
            <person name="Teske A."/>
            <person name="Baker B."/>
        </authorList>
    </citation>
    <scope>NUCLEOTIDE SEQUENCE [LARGE SCALE GENOMIC DNA]</scope>
</reference>
<feature type="transmembrane region" description="Helical" evidence="5">
    <location>
        <begin position="224"/>
        <end position="241"/>
    </location>
</feature>
<keyword evidence="9" id="KW-0645">Protease</keyword>
<gene>
    <name evidence="9" type="ORF">CGW93_03165</name>
</gene>
<evidence type="ECO:0000256" key="2">
    <source>
        <dbReference type="ARBA" id="ARBA00022692"/>
    </source>
</evidence>
<dbReference type="CDD" id="cd07020">
    <property type="entry name" value="Clp_protease_NfeD_1"/>
    <property type="match status" value="1"/>
</dbReference>
<dbReference type="GO" id="GO:0008233">
    <property type="term" value="F:peptidase activity"/>
    <property type="evidence" value="ECO:0007669"/>
    <property type="project" value="UniProtKB-KW"/>
</dbReference>